<dbReference type="Proteomes" id="UP000002979">
    <property type="component" value="Unassembled WGS sequence"/>
</dbReference>
<name>A4EBV9_COLAA</name>
<reference evidence="2 3" key="1">
    <citation type="submission" date="2007-01" db="EMBL/GenBank/DDBJ databases">
        <title>Draft genome sequence of Collinsella aerofaciens (ATCC 25986).</title>
        <authorList>
            <person name="Sudarsanam P."/>
            <person name="Ley R."/>
            <person name="Guruge J."/>
            <person name="Turnbaugh P.J."/>
            <person name="Mahowald M."/>
            <person name="Liep D."/>
            <person name="Gordon J."/>
        </authorList>
    </citation>
    <scope>NUCLEOTIDE SEQUENCE [LARGE SCALE GENOMIC DNA]</scope>
    <source>
        <strain evidence="3">ATCC 25986 / DSM 3979 / JCM 10188 / KCTC 3647 / NCTC 11838 / VPI 1003</strain>
    </source>
</reference>
<reference evidence="2 3" key="2">
    <citation type="submission" date="2007-04" db="EMBL/GenBank/DDBJ databases">
        <authorList>
            <person name="Fulton L."/>
            <person name="Clifton S."/>
            <person name="Fulton B."/>
            <person name="Xu J."/>
            <person name="Minx P."/>
            <person name="Mardis E.R."/>
            <person name="Wilson R.K."/>
        </authorList>
    </citation>
    <scope>NUCLEOTIDE SEQUENCE [LARGE SCALE GENOMIC DNA]</scope>
    <source>
        <strain evidence="3">ATCC 25986 / DSM 3979 / JCM 10188 / KCTC 3647 / NCTC 11838 / VPI 1003</strain>
    </source>
</reference>
<sequence>MDGAKEDAADEDPEHDGQPAKGHGDDRTRDRTSTADRAELVRERGEGGDGREALAVLHALGRREGLFVNAPLVGQPSAVAQIAAGEHRRGHNHEQNSVHYISSSKKNFLDIKNEGRRLRSTALIFISRPLSYGLAVCANPHQIITTLIMFS</sequence>
<dbReference type="EMBL" id="AAVN02000009">
    <property type="protein sequence ID" value="EBA38854.1"/>
    <property type="molecule type" value="Genomic_DNA"/>
</dbReference>
<gene>
    <name evidence="2" type="ORF">COLAER_01938</name>
</gene>
<evidence type="ECO:0000256" key="1">
    <source>
        <dbReference type="SAM" id="MobiDB-lite"/>
    </source>
</evidence>
<protein>
    <submittedName>
        <fullName evidence="2">Uncharacterized protein</fullName>
    </submittedName>
</protein>
<proteinExistence type="predicted"/>
<feature type="region of interest" description="Disordered" evidence="1">
    <location>
        <begin position="1"/>
        <end position="51"/>
    </location>
</feature>
<dbReference type="AlphaFoldDB" id="A4EBV9"/>
<feature type="compositionally biased region" description="Basic and acidic residues" evidence="1">
    <location>
        <begin position="15"/>
        <end position="51"/>
    </location>
</feature>
<organism evidence="2 3">
    <name type="scientific">Collinsella aerofaciens (strain ATCC 25986 / DSM 3979 / JCM 10188 / KCTC 3647 / NCTC 11838 / VPI 1003)</name>
    <dbReference type="NCBI Taxonomy" id="411903"/>
    <lineage>
        <taxon>Bacteria</taxon>
        <taxon>Bacillati</taxon>
        <taxon>Actinomycetota</taxon>
        <taxon>Coriobacteriia</taxon>
        <taxon>Coriobacteriales</taxon>
        <taxon>Coriobacteriaceae</taxon>
        <taxon>Collinsella</taxon>
    </lineage>
</organism>
<comment type="caution">
    <text evidence="2">The sequence shown here is derived from an EMBL/GenBank/DDBJ whole genome shotgun (WGS) entry which is preliminary data.</text>
</comment>
<evidence type="ECO:0000313" key="2">
    <source>
        <dbReference type="EMBL" id="EBA38854.1"/>
    </source>
</evidence>
<accession>A4EBV9</accession>
<evidence type="ECO:0000313" key="3">
    <source>
        <dbReference type="Proteomes" id="UP000002979"/>
    </source>
</evidence>